<dbReference type="GO" id="GO:0000724">
    <property type="term" value="P:double-strand break repair via homologous recombination"/>
    <property type="evidence" value="ECO:0007669"/>
    <property type="project" value="TreeGrafter"/>
</dbReference>
<proteinExistence type="predicted"/>
<keyword evidence="9" id="KW-0234">DNA repair</keyword>
<reference evidence="12" key="2">
    <citation type="submission" date="2025-09" db="UniProtKB">
        <authorList>
            <consortium name="Ensembl"/>
        </authorList>
    </citation>
    <scope>IDENTIFICATION</scope>
</reference>
<dbReference type="GO" id="GO:0005634">
    <property type="term" value="C:nucleus"/>
    <property type="evidence" value="ECO:0007669"/>
    <property type="project" value="UniProtKB-SubCell"/>
</dbReference>
<sequence length="114" mass="12809">MSVLSSVGMFSSTRLKPIIFCYFHFSVLMGKRKEESISKPGPHKRQRQEYADEHSDESNEEENSQYSADSNSTVGEVGIIESIQLKNFMCHSMLGPFQFGSNLNFVVGSNGSKY</sequence>
<keyword evidence="5" id="KW-0227">DNA damage</keyword>
<evidence type="ECO:0000256" key="4">
    <source>
        <dbReference type="ARBA" id="ARBA00022741"/>
    </source>
</evidence>
<evidence type="ECO:0000256" key="7">
    <source>
        <dbReference type="ARBA" id="ARBA00023054"/>
    </source>
</evidence>
<keyword evidence="6" id="KW-0067">ATP-binding</keyword>
<name>A0A8B9RTN0_9AVES</name>
<dbReference type="GO" id="GO:0003697">
    <property type="term" value="F:single-stranded DNA binding"/>
    <property type="evidence" value="ECO:0007669"/>
    <property type="project" value="TreeGrafter"/>
</dbReference>
<dbReference type="Proteomes" id="UP000694541">
    <property type="component" value="Unplaced"/>
</dbReference>
<evidence type="ECO:0000313" key="13">
    <source>
        <dbReference type="Proteomes" id="UP000694541"/>
    </source>
</evidence>
<keyword evidence="10" id="KW-0539">Nucleus</keyword>
<reference evidence="12" key="1">
    <citation type="submission" date="2025-08" db="UniProtKB">
        <authorList>
            <consortium name="Ensembl"/>
        </authorList>
    </citation>
    <scope>IDENTIFICATION</scope>
</reference>
<evidence type="ECO:0000256" key="5">
    <source>
        <dbReference type="ARBA" id="ARBA00022763"/>
    </source>
</evidence>
<evidence type="ECO:0000256" key="11">
    <source>
        <dbReference type="SAM" id="MobiDB-lite"/>
    </source>
</evidence>
<keyword evidence="8" id="KW-0233">DNA recombination</keyword>
<feature type="compositionally biased region" description="Basic and acidic residues" evidence="11">
    <location>
        <begin position="47"/>
        <end position="57"/>
    </location>
</feature>
<evidence type="ECO:0000313" key="12">
    <source>
        <dbReference type="Ensembl" id="ENSANIP00000009710.1"/>
    </source>
</evidence>
<keyword evidence="13" id="KW-1185">Reference proteome</keyword>
<evidence type="ECO:0000256" key="3">
    <source>
        <dbReference type="ARBA" id="ARBA00022454"/>
    </source>
</evidence>
<dbReference type="GO" id="GO:0035861">
    <property type="term" value="C:site of double-strand break"/>
    <property type="evidence" value="ECO:0007669"/>
    <property type="project" value="TreeGrafter"/>
</dbReference>
<dbReference type="GO" id="GO:0030915">
    <property type="term" value="C:Smc5-Smc6 complex"/>
    <property type="evidence" value="ECO:0007669"/>
    <property type="project" value="TreeGrafter"/>
</dbReference>
<accession>A0A8B9RTN0</accession>
<keyword evidence="3" id="KW-0158">Chromosome</keyword>
<dbReference type="GO" id="GO:0003684">
    <property type="term" value="F:damaged DNA binding"/>
    <property type="evidence" value="ECO:0007669"/>
    <property type="project" value="TreeGrafter"/>
</dbReference>
<evidence type="ECO:0000256" key="2">
    <source>
        <dbReference type="ARBA" id="ARBA00004286"/>
    </source>
</evidence>
<evidence type="ECO:0000256" key="10">
    <source>
        <dbReference type="ARBA" id="ARBA00023242"/>
    </source>
</evidence>
<evidence type="ECO:0000256" key="1">
    <source>
        <dbReference type="ARBA" id="ARBA00004123"/>
    </source>
</evidence>
<dbReference type="PANTHER" id="PTHR19306">
    <property type="entry name" value="STRUCTURAL MAINTENANCE OF CHROMOSOMES 5,6 SMC5, SMC6"/>
    <property type="match status" value="1"/>
</dbReference>
<organism evidence="12 13">
    <name type="scientific">Accipiter nisus</name>
    <name type="common">Eurasian sparrowhawk</name>
    <dbReference type="NCBI Taxonomy" id="211598"/>
    <lineage>
        <taxon>Eukaryota</taxon>
        <taxon>Metazoa</taxon>
        <taxon>Chordata</taxon>
        <taxon>Craniata</taxon>
        <taxon>Vertebrata</taxon>
        <taxon>Euteleostomi</taxon>
        <taxon>Archelosauria</taxon>
        <taxon>Archosauria</taxon>
        <taxon>Dinosauria</taxon>
        <taxon>Saurischia</taxon>
        <taxon>Theropoda</taxon>
        <taxon>Coelurosauria</taxon>
        <taxon>Aves</taxon>
        <taxon>Neognathae</taxon>
        <taxon>Neoaves</taxon>
        <taxon>Telluraves</taxon>
        <taxon>Accipitrimorphae</taxon>
        <taxon>Accipitriformes</taxon>
        <taxon>Accipitridae</taxon>
        <taxon>Accipitrinae</taxon>
        <taxon>Accipiter</taxon>
    </lineage>
</organism>
<keyword evidence="4" id="KW-0547">Nucleotide-binding</keyword>
<feature type="region of interest" description="Disordered" evidence="11">
    <location>
        <begin position="33"/>
        <end position="73"/>
    </location>
</feature>
<protein>
    <submittedName>
        <fullName evidence="12">Uncharacterized protein</fullName>
    </submittedName>
</protein>
<evidence type="ECO:0000256" key="9">
    <source>
        <dbReference type="ARBA" id="ARBA00023204"/>
    </source>
</evidence>
<dbReference type="GO" id="GO:0005524">
    <property type="term" value="F:ATP binding"/>
    <property type="evidence" value="ECO:0007669"/>
    <property type="project" value="UniProtKB-KW"/>
</dbReference>
<dbReference type="PANTHER" id="PTHR19306:SF6">
    <property type="entry name" value="STRUCTURAL MAINTENANCE OF CHROMOSOMES PROTEIN 6"/>
    <property type="match status" value="1"/>
</dbReference>
<dbReference type="AlphaFoldDB" id="A0A8B9RTN0"/>
<dbReference type="Ensembl" id="ENSANIT00000010044.1">
    <property type="protein sequence ID" value="ENSANIP00000009710.1"/>
    <property type="gene ID" value="ENSANIG00000006548.1"/>
</dbReference>
<comment type="subcellular location">
    <subcellularLocation>
        <location evidence="2">Chromosome</location>
    </subcellularLocation>
    <subcellularLocation>
        <location evidence="1">Nucleus</location>
    </subcellularLocation>
</comment>
<keyword evidence="7" id="KW-0175">Coiled coil</keyword>
<evidence type="ECO:0000256" key="6">
    <source>
        <dbReference type="ARBA" id="ARBA00022840"/>
    </source>
</evidence>
<evidence type="ECO:0000256" key="8">
    <source>
        <dbReference type="ARBA" id="ARBA00023172"/>
    </source>
</evidence>